<feature type="compositionally biased region" description="Polar residues" evidence="1">
    <location>
        <begin position="142"/>
        <end position="153"/>
    </location>
</feature>
<accession>A0AAE0KUY4</accession>
<feature type="compositionally biased region" description="Basic and acidic residues" evidence="1">
    <location>
        <begin position="167"/>
        <end position="180"/>
    </location>
</feature>
<feature type="compositionally biased region" description="Polar residues" evidence="1">
    <location>
        <begin position="225"/>
        <end position="234"/>
    </location>
</feature>
<feature type="region of interest" description="Disordered" evidence="1">
    <location>
        <begin position="1"/>
        <end position="25"/>
    </location>
</feature>
<evidence type="ECO:0000256" key="1">
    <source>
        <dbReference type="SAM" id="MobiDB-lite"/>
    </source>
</evidence>
<gene>
    <name evidence="2" type="ORF">CYMTET_29443</name>
</gene>
<dbReference type="EMBL" id="LGRX02016756">
    <property type="protein sequence ID" value="KAK3261662.1"/>
    <property type="molecule type" value="Genomic_DNA"/>
</dbReference>
<evidence type="ECO:0000313" key="2">
    <source>
        <dbReference type="EMBL" id="KAK3261662.1"/>
    </source>
</evidence>
<protein>
    <submittedName>
        <fullName evidence="2">Uncharacterized protein</fullName>
    </submittedName>
</protein>
<feature type="region of interest" description="Disordered" evidence="1">
    <location>
        <begin position="71"/>
        <end position="202"/>
    </location>
</feature>
<name>A0AAE0KUY4_9CHLO</name>
<comment type="caution">
    <text evidence="2">The sequence shown here is derived from an EMBL/GenBank/DDBJ whole genome shotgun (WGS) entry which is preliminary data.</text>
</comment>
<proteinExistence type="predicted"/>
<sequence>MPPPAGSLGKAASARATAPNESAVHAVAEIPSTSPPLAQIPTNSGQEAVMAPRGDVLAAARDTFGDLRGSAHQRCATDAEMGGVEARSVHTPPLPLPGSQRDSTSPRLAPFFVTEAPELEGARGGRSSARGGSSVEGKSDDATTLGSQSTSLQGVRWLGKAFSPEEVNPRDTRAPLREQEAGMGRAEPGESPGGERVGHCEGQNRCGELIDAATERDASVEAQRGPTTALQLSQRGMPRGRRDVGEEPPVGMCTARVTETLSGIADDPRQTTTVPEPAPGDAVDGSGSPGYIPDAKRQRISMHVADANLSDCVEGTSPKGSIPDILSLELAKGSGTSSSSTGATICTPHSFPASTAMKTFISEERHAP</sequence>
<dbReference type="AlphaFoldDB" id="A0AAE0KUY4"/>
<keyword evidence="3" id="KW-1185">Reference proteome</keyword>
<feature type="region of interest" description="Disordered" evidence="1">
    <location>
        <begin position="215"/>
        <end position="294"/>
    </location>
</feature>
<evidence type="ECO:0000313" key="3">
    <source>
        <dbReference type="Proteomes" id="UP001190700"/>
    </source>
</evidence>
<dbReference type="Proteomes" id="UP001190700">
    <property type="component" value="Unassembled WGS sequence"/>
</dbReference>
<reference evidence="2 3" key="1">
    <citation type="journal article" date="2015" name="Genome Biol. Evol.">
        <title>Comparative Genomics of a Bacterivorous Green Alga Reveals Evolutionary Causalities and Consequences of Phago-Mixotrophic Mode of Nutrition.</title>
        <authorList>
            <person name="Burns J.A."/>
            <person name="Paasch A."/>
            <person name="Narechania A."/>
            <person name="Kim E."/>
        </authorList>
    </citation>
    <scope>NUCLEOTIDE SEQUENCE [LARGE SCALE GENOMIC DNA]</scope>
    <source>
        <strain evidence="2 3">PLY_AMNH</strain>
    </source>
</reference>
<organism evidence="2 3">
    <name type="scientific">Cymbomonas tetramitiformis</name>
    <dbReference type="NCBI Taxonomy" id="36881"/>
    <lineage>
        <taxon>Eukaryota</taxon>
        <taxon>Viridiplantae</taxon>
        <taxon>Chlorophyta</taxon>
        <taxon>Pyramimonadophyceae</taxon>
        <taxon>Pyramimonadales</taxon>
        <taxon>Pyramimonadaceae</taxon>
        <taxon>Cymbomonas</taxon>
    </lineage>
</organism>